<comment type="subcellular location">
    <subcellularLocation>
        <location evidence="1">Cell projection</location>
    </subcellularLocation>
    <subcellularLocation>
        <location evidence="2">Cytoplasm</location>
    </subcellularLocation>
</comment>
<feature type="region of interest" description="Disordered" evidence="6">
    <location>
        <begin position="293"/>
        <end position="365"/>
    </location>
</feature>
<evidence type="ECO:0000259" key="7">
    <source>
        <dbReference type="PROSITE" id="PS50309"/>
    </source>
</evidence>
<dbReference type="CDD" id="cd16111">
    <property type="entry name" value="DCX_DCLK3"/>
    <property type="match status" value="1"/>
</dbReference>
<keyword evidence="4" id="KW-0677">Repeat</keyword>
<dbReference type="GO" id="GO:0043005">
    <property type="term" value="C:neuron projection"/>
    <property type="evidence" value="ECO:0007669"/>
    <property type="project" value="UniProtKB-ARBA"/>
</dbReference>
<dbReference type="PROSITE" id="PS50309">
    <property type="entry name" value="DC"/>
    <property type="match status" value="1"/>
</dbReference>
<sequence>MQNQGRRLTEEGAMLLGGIEDMGSVLLECSLGSGNNEKTVGATAFFDSNVNLEFCVIVELVTTGFTEAKIAIQSRKEFSEFIGGRQGLLDRSPHNAGSKVKERKLHGTCPPVGRGNYEKPCLSESSHRSSFFSPHNGFHTIHSEHSPVKPRIITVVKPGGRTLRRITLLLNRRSVQTFEQLMADISEALGFPRWKNDRVRKLYNLRGREIRSVSEFFREGDAFIAMGREPLTLNDLEVVLQELYPENPYGASAAIQQNEEQSQKLKSKLYDKASKVDSGFDETEMTKNCSDGLSSQLVAGHEGKSQTKTKQEEKMRTKKKWTRESWGGEHGVKPSRKTRDSERYLNHERSSEEGLEERFGGGAEV</sequence>
<reference evidence="8 9" key="1">
    <citation type="submission" date="2018-07" db="EMBL/GenBank/DDBJ databases">
        <title>A high quality draft genome assembly of the barn swallow (H. rustica rustica).</title>
        <authorList>
            <person name="Formenti G."/>
            <person name="Chiara M."/>
            <person name="Poveda L."/>
            <person name="Francoijs K.-J."/>
            <person name="Bonisoli-Alquati A."/>
            <person name="Canova L."/>
            <person name="Gianfranceschi L."/>
            <person name="Horner D.S."/>
            <person name="Saino N."/>
        </authorList>
    </citation>
    <scope>NUCLEOTIDE SEQUENCE [LARGE SCALE GENOMIC DNA]</scope>
    <source>
        <strain evidence="8">Chelidonia</strain>
        <tissue evidence="8">Blood</tissue>
    </source>
</reference>
<feature type="compositionally biased region" description="Basic and acidic residues" evidence="6">
    <location>
        <begin position="322"/>
        <end position="359"/>
    </location>
</feature>
<dbReference type="PANTHER" id="PTHR23005:SF4">
    <property type="entry name" value="OXYGEN-REGULATED PROTEIN 1"/>
    <property type="match status" value="1"/>
</dbReference>
<feature type="compositionally biased region" description="Basic and acidic residues" evidence="6">
    <location>
        <begin position="301"/>
        <end position="315"/>
    </location>
</feature>
<accession>A0A3M0JZ00</accession>
<protein>
    <recommendedName>
        <fullName evidence="7">Doublecortin domain-containing protein</fullName>
    </recommendedName>
</protein>
<comment type="caution">
    <text evidence="8">The sequence shown here is derived from an EMBL/GenBank/DDBJ whole genome shotgun (WGS) entry which is preliminary data.</text>
</comment>
<dbReference type="Gene3D" id="3.10.20.230">
    <property type="entry name" value="Doublecortin domain"/>
    <property type="match status" value="1"/>
</dbReference>
<evidence type="ECO:0000256" key="6">
    <source>
        <dbReference type="SAM" id="MobiDB-lite"/>
    </source>
</evidence>
<dbReference type="GO" id="GO:0060041">
    <property type="term" value="P:retina development in camera-type eye"/>
    <property type="evidence" value="ECO:0007669"/>
    <property type="project" value="TreeGrafter"/>
</dbReference>
<organism evidence="8 9">
    <name type="scientific">Hirundo rustica rustica</name>
    <dbReference type="NCBI Taxonomy" id="333673"/>
    <lineage>
        <taxon>Eukaryota</taxon>
        <taxon>Metazoa</taxon>
        <taxon>Chordata</taxon>
        <taxon>Craniata</taxon>
        <taxon>Vertebrata</taxon>
        <taxon>Euteleostomi</taxon>
        <taxon>Archelosauria</taxon>
        <taxon>Archosauria</taxon>
        <taxon>Dinosauria</taxon>
        <taxon>Saurischia</taxon>
        <taxon>Theropoda</taxon>
        <taxon>Coelurosauria</taxon>
        <taxon>Aves</taxon>
        <taxon>Neognathae</taxon>
        <taxon>Neoaves</taxon>
        <taxon>Telluraves</taxon>
        <taxon>Australaves</taxon>
        <taxon>Passeriformes</taxon>
        <taxon>Sylvioidea</taxon>
        <taxon>Hirundinidae</taxon>
        <taxon>Hirundo</taxon>
    </lineage>
</organism>
<evidence type="ECO:0000313" key="8">
    <source>
        <dbReference type="EMBL" id="RMC05381.1"/>
    </source>
</evidence>
<dbReference type="OrthoDB" id="1738954at2759"/>
<feature type="domain" description="Doublecortin" evidence="7">
    <location>
        <begin position="151"/>
        <end position="237"/>
    </location>
</feature>
<gene>
    <name evidence="8" type="ORF">DUI87_18571</name>
</gene>
<dbReference type="InterPro" id="IPR036572">
    <property type="entry name" value="Doublecortin_dom_sf"/>
</dbReference>
<dbReference type="AlphaFoldDB" id="A0A3M0JZ00"/>
<proteinExistence type="predicted"/>
<dbReference type="GO" id="GO:0042461">
    <property type="term" value="P:photoreceptor cell development"/>
    <property type="evidence" value="ECO:0007669"/>
    <property type="project" value="TreeGrafter"/>
</dbReference>
<dbReference type="Proteomes" id="UP000269221">
    <property type="component" value="Unassembled WGS sequence"/>
</dbReference>
<keyword evidence="3" id="KW-0963">Cytoplasm</keyword>
<keyword evidence="5" id="KW-0966">Cell projection</keyword>
<dbReference type="STRING" id="333673.A0A3M0JZ00"/>
<evidence type="ECO:0000256" key="3">
    <source>
        <dbReference type="ARBA" id="ARBA00022490"/>
    </source>
</evidence>
<evidence type="ECO:0000256" key="1">
    <source>
        <dbReference type="ARBA" id="ARBA00004316"/>
    </source>
</evidence>
<dbReference type="FunFam" id="3.10.20.230:FF:000013">
    <property type="entry name" value="Serine/threonine-protein kinase DCLK3"/>
    <property type="match status" value="1"/>
</dbReference>
<evidence type="ECO:0000256" key="2">
    <source>
        <dbReference type="ARBA" id="ARBA00004496"/>
    </source>
</evidence>
<dbReference type="SUPFAM" id="SSF89837">
    <property type="entry name" value="Doublecortin (DC)"/>
    <property type="match status" value="1"/>
</dbReference>
<name>A0A3M0JZ00_HIRRU</name>
<evidence type="ECO:0000256" key="5">
    <source>
        <dbReference type="ARBA" id="ARBA00023273"/>
    </source>
</evidence>
<dbReference type="PANTHER" id="PTHR23005">
    <property type="entry name" value="RETINITIS PIGMENTOSA 1 PROTEIN"/>
    <property type="match status" value="1"/>
</dbReference>
<dbReference type="SMART" id="SM00537">
    <property type="entry name" value="DCX"/>
    <property type="match status" value="1"/>
</dbReference>
<evidence type="ECO:0000313" key="9">
    <source>
        <dbReference type="Proteomes" id="UP000269221"/>
    </source>
</evidence>
<dbReference type="GO" id="GO:0035082">
    <property type="term" value="P:axoneme assembly"/>
    <property type="evidence" value="ECO:0007669"/>
    <property type="project" value="TreeGrafter"/>
</dbReference>
<keyword evidence="9" id="KW-1185">Reference proteome</keyword>
<dbReference type="GO" id="GO:0035556">
    <property type="term" value="P:intracellular signal transduction"/>
    <property type="evidence" value="ECO:0007669"/>
    <property type="project" value="InterPro"/>
</dbReference>
<dbReference type="InterPro" id="IPR003533">
    <property type="entry name" value="Doublecortin_dom"/>
</dbReference>
<dbReference type="GO" id="GO:0005930">
    <property type="term" value="C:axoneme"/>
    <property type="evidence" value="ECO:0007669"/>
    <property type="project" value="TreeGrafter"/>
</dbReference>
<dbReference type="Pfam" id="PF03607">
    <property type="entry name" value="DCX"/>
    <property type="match status" value="1"/>
</dbReference>
<dbReference type="EMBL" id="QRBI01000123">
    <property type="protein sequence ID" value="RMC05381.1"/>
    <property type="molecule type" value="Genomic_DNA"/>
</dbReference>
<evidence type="ECO:0000256" key="4">
    <source>
        <dbReference type="ARBA" id="ARBA00022737"/>
    </source>
</evidence>